<evidence type="ECO:0000256" key="5">
    <source>
        <dbReference type="ARBA" id="ARBA00022777"/>
    </source>
</evidence>
<evidence type="ECO:0000256" key="7">
    <source>
        <dbReference type="ARBA" id="ARBA00023319"/>
    </source>
</evidence>
<feature type="region of interest" description="Disordered" evidence="10">
    <location>
        <begin position="879"/>
        <end position="910"/>
    </location>
</feature>
<comment type="catalytic activity">
    <reaction evidence="8">
        <text>L-threonyl-[protein] + ATP = O-phospho-L-threonyl-[protein] + ADP + H(+)</text>
        <dbReference type="Rhea" id="RHEA:46608"/>
        <dbReference type="Rhea" id="RHEA-COMP:11060"/>
        <dbReference type="Rhea" id="RHEA-COMP:11605"/>
        <dbReference type="ChEBI" id="CHEBI:15378"/>
        <dbReference type="ChEBI" id="CHEBI:30013"/>
        <dbReference type="ChEBI" id="CHEBI:30616"/>
        <dbReference type="ChEBI" id="CHEBI:61977"/>
        <dbReference type="ChEBI" id="CHEBI:456216"/>
        <dbReference type="EC" id="2.7.11.1"/>
    </reaction>
</comment>
<comment type="catalytic activity">
    <reaction evidence="9">
        <text>L-seryl-[protein] + ATP = O-phospho-L-seryl-[protein] + ADP + H(+)</text>
        <dbReference type="Rhea" id="RHEA:17989"/>
        <dbReference type="Rhea" id="RHEA-COMP:9863"/>
        <dbReference type="Rhea" id="RHEA-COMP:11604"/>
        <dbReference type="ChEBI" id="CHEBI:15378"/>
        <dbReference type="ChEBI" id="CHEBI:29999"/>
        <dbReference type="ChEBI" id="CHEBI:30616"/>
        <dbReference type="ChEBI" id="CHEBI:83421"/>
        <dbReference type="ChEBI" id="CHEBI:456216"/>
        <dbReference type="EC" id="2.7.11.1"/>
    </reaction>
</comment>
<evidence type="ECO:0000256" key="3">
    <source>
        <dbReference type="ARBA" id="ARBA00022527"/>
    </source>
</evidence>
<organism evidence="13 14">
    <name type="scientific">Collichthys lucidus</name>
    <name type="common">Big head croaker</name>
    <name type="synonym">Sciaena lucida</name>
    <dbReference type="NCBI Taxonomy" id="240159"/>
    <lineage>
        <taxon>Eukaryota</taxon>
        <taxon>Metazoa</taxon>
        <taxon>Chordata</taxon>
        <taxon>Craniata</taxon>
        <taxon>Vertebrata</taxon>
        <taxon>Euteleostomi</taxon>
        <taxon>Actinopterygii</taxon>
        <taxon>Neopterygii</taxon>
        <taxon>Teleostei</taxon>
        <taxon>Neoteleostei</taxon>
        <taxon>Acanthomorphata</taxon>
        <taxon>Eupercaria</taxon>
        <taxon>Sciaenidae</taxon>
        <taxon>Collichthys</taxon>
    </lineage>
</organism>
<dbReference type="SUPFAM" id="SSF48726">
    <property type="entry name" value="Immunoglobulin"/>
    <property type="match status" value="1"/>
</dbReference>
<feature type="compositionally biased region" description="Basic and acidic residues" evidence="10">
    <location>
        <begin position="406"/>
        <end position="417"/>
    </location>
</feature>
<dbReference type="SUPFAM" id="SSF56112">
    <property type="entry name" value="Protein kinase-like (PK-like)"/>
    <property type="match status" value="1"/>
</dbReference>
<feature type="domain" description="Alpha-type protein kinase" evidence="12">
    <location>
        <begin position="644"/>
        <end position="876"/>
    </location>
</feature>
<dbReference type="EC" id="2.7.11.1" evidence="2"/>
<dbReference type="PANTHER" id="PTHR47091">
    <property type="entry name" value="ALPHA-PROTEIN KINASE 2-RELATED"/>
    <property type="match status" value="1"/>
</dbReference>
<feature type="compositionally biased region" description="Basic and acidic residues" evidence="10">
    <location>
        <begin position="255"/>
        <end position="286"/>
    </location>
</feature>
<dbReference type="PROSITE" id="PS51158">
    <property type="entry name" value="ALPHA_KINASE"/>
    <property type="match status" value="1"/>
</dbReference>
<evidence type="ECO:0000313" key="14">
    <source>
        <dbReference type="Proteomes" id="UP000298787"/>
    </source>
</evidence>
<dbReference type="InterPro" id="IPR004166">
    <property type="entry name" value="a-kinase_dom"/>
</dbReference>
<protein>
    <recommendedName>
        <fullName evidence="2">non-specific serine/threonine protein kinase</fullName>
        <ecNumber evidence="2">2.7.11.1</ecNumber>
    </recommendedName>
</protein>
<dbReference type="GO" id="GO:0004674">
    <property type="term" value="F:protein serine/threonine kinase activity"/>
    <property type="evidence" value="ECO:0007669"/>
    <property type="project" value="UniProtKB-KW"/>
</dbReference>
<dbReference type="PROSITE" id="PS50835">
    <property type="entry name" value="IG_LIKE"/>
    <property type="match status" value="1"/>
</dbReference>
<sequence length="910" mass="100580">MPTGLACCSSAALHTVPTFSGQYCQVFLRQGTVQYFEGICVPDSCGEDEVQMLVLNDFSLHQTSLVPPLPHILANKSTQELIMIHCLSNTIDPDASDVTCLYPVHSYNKVAKEQRDNYKNWRKTVESNPLHVLSISGPVFLAVDTFLLLGGLLSARSLLGSIERAEDKLSLGLVASYLFKRIKRETPAYPSVPHALYQGLHRPLWALAVTWIILACEGGYGDHFFISEKNRIAVITLDLDDPFVSRAIGVKSEKAELNQETADKMPHKTHKSTSESKTRSKKDKSGGHHYGAQAAKKQENLSHQVSAQQVCIQQETPHPLPGKNHTSENAPAGLEDKEAKLVTESGVTTEKAVSKPHGKKKKKHGQCATGVKGVVEPPLAEVEIGAKPKTAKGRIDMFEAKLGAKSQKDSDQTHGAEKTPQQPEAKVSQGEQPPRHTDHQPKEKNTSPLNDDIIKRRRLSEDRFGKFGKIVNALESKLPKPDISIQAKGEEPKVDAGATRRKAYSEVVKQTTPAKEEPKVVKPIQAVAVSGDPQSLCLWCQFGDVFPHYTVTWTRDGTVLAEIKRSAGDESRVSLNISNASHKDLGKYQCKLTSLHGSVTLDYLLTYEALSEIVIPPSPKTTTSAPLEMECEEEDVHCSRLMFKEDFLSDQYFGENQPASIITQKVHFGEGMHRRAFRTKLNVGQIPLLLPGHPCVLKVHNSISYGTKNNEELVQKNFTLAVEECQVQNTAREYIKAYNVAAQSVETFGEIPEIIPIYLVHRPSNDIPYATLEEELIGDFVKYSVKDGKEINLMRRDSEAGQKCCAFQHWVYLKTDGNLLVTDMQGVGMRLTDVGIATCKKGYKGFKGNCATSFIDQFKALHQCNRYCEILGLKSLQPKAKKPAPKPKPQPQPSAAPKKKTFGPTVKGKS</sequence>
<dbReference type="AlphaFoldDB" id="A0A4U5V8S5"/>
<evidence type="ECO:0000256" key="6">
    <source>
        <dbReference type="ARBA" id="ARBA00023157"/>
    </source>
</evidence>
<feature type="compositionally biased region" description="Basic residues" evidence="10">
    <location>
        <begin position="354"/>
        <end position="365"/>
    </location>
</feature>
<feature type="region of interest" description="Disordered" evidence="10">
    <location>
        <begin position="403"/>
        <end position="457"/>
    </location>
</feature>
<evidence type="ECO:0000259" key="12">
    <source>
        <dbReference type="PROSITE" id="PS51158"/>
    </source>
</evidence>
<feature type="region of interest" description="Disordered" evidence="10">
    <location>
        <begin position="255"/>
        <end position="308"/>
    </location>
</feature>
<evidence type="ECO:0000256" key="1">
    <source>
        <dbReference type="ARBA" id="ARBA00008651"/>
    </source>
</evidence>
<dbReference type="Gene3D" id="2.60.40.10">
    <property type="entry name" value="Immunoglobulins"/>
    <property type="match status" value="1"/>
</dbReference>
<keyword evidence="5 13" id="KW-0418">Kinase</keyword>
<evidence type="ECO:0000256" key="9">
    <source>
        <dbReference type="ARBA" id="ARBA00048679"/>
    </source>
</evidence>
<keyword evidence="4" id="KW-0808">Transferase</keyword>
<evidence type="ECO:0000259" key="11">
    <source>
        <dbReference type="PROSITE" id="PS50835"/>
    </source>
</evidence>
<dbReference type="EMBL" id="CM014093">
    <property type="protein sequence ID" value="TKS84353.1"/>
    <property type="molecule type" value="Genomic_DNA"/>
</dbReference>
<comment type="similarity">
    <text evidence="1">Belongs to the protein kinase superfamily. Alpha-type protein kinase family. ALPK subfamily.</text>
</comment>
<dbReference type="Gene3D" id="3.20.200.10">
    <property type="entry name" value="MHCK/EF2 kinase"/>
    <property type="match status" value="1"/>
</dbReference>
<dbReference type="InterPro" id="IPR036179">
    <property type="entry name" value="Ig-like_dom_sf"/>
</dbReference>
<dbReference type="Pfam" id="PF02816">
    <property type="entry name" value="Alpha_kinase"/>
    <property type="match status" value="1"/>
</dbReference>
<dbReference type="InterPro" id="IPR011009">
    <property type="entry name" value="Kinase-like_dom_sf"/>
</dbReference>
<dbReference type="PANTHER" id="PTHR47091:SF2">
    <property type="entry name" value="ALPHA-PROTEIN KINASE 2"/>
    <property type="match status" value="1"/>
</dbReference>
<evidence type="ECO:0000256" key="2">
    <source>
        <dbReference type="ARBA" id="ARBA00012513"/>
    </source>
</evidence>
<name>A0A4U5V8S5_COLLU</name>
<keyword evidence="14" id="KW-1185">Reference proteome</keyword>
<evidence type="ECO:0000256" key="4">
    <source>
        <dbReference type="ARBA" id="ARBA00022679"/>
    </source>
</evidence>
<feature type="region of interest" description="Disordered" evidence="10">
    <location>
        <begin position="344"/>
        <end position="369"/>
    </location>
</feature>
<keyword evidence="7" id="KW-0393">Immunoglobulin domain</keyword>
<feature type="domain" description="Ig-like" evidence="11">
    <location>
        <begin position="518"/>
        <end position="600"/>
    </location>
</feature>
<dbReference type="GO" id="GO:0005524">
    <property type="term" value="F:ATP binding"/>
    <property type="evidence" value="ECO:0007669"/>
    <property type="project" value="InterPro"/>
</dbReference>
<dbReference type="Pfam" id="PF13927">
    <property type="entry name" value="Ig_3"/>
    <property type="match status" value="1"/>
</dbReference>
<evidence type="ECO:0000256" key="10">
    <source>
        <dbReference type="SAM" id="MobiDB-lite"/>
    </source>
</evidence>
<dbReference type="STRING" id="240159.A0A4U5V8S5"/>
<dbReference type="SMART" id="SM00811">
    <property type="entry name" value="Alpha_kinase"/>
    <property type="match status" value="1"/>
</dbReference>
<keyword evidence="3" id="KW-0723">Serine/threonine-protein kinase</keyword>
<keyword evidence="6" id="KW-1015">Disulfide bond</keyword>
<reference evidence="13 14" key="1">
    <citation type="submission" date="2019-01" db="EMBL/GenBank/DDBJ databases">
        <title>Genome Assembly of Collichthys lucidus.</title>
        <authorList>
            <person name="Cai M."/>
            <person name="Xiao S."/>
        </authorList>
    </citation>
    <scope>NUCLEOTIDE SEQUENCE [LARGE SCALE GENOMIC DNA]</scope>
    <source>
        <strain evidence="13">JT15FE1705JMU</strain>
        <tissue evidence="13">Muscle</tissue>
    </source>
</reference>
<dbReference type="Proteomes" id="UP000298787">
    <property type="component" value="Chromosome 16"/>
</dbReference>
<dbReference type="InterPro" id="IPR007110">
    <property type="entry name" value="Ig-like_dom"/>
</dbReference>
<gene>
    <name evidence="13" type="ORF">D9C73_018879</name>
</gene>
<feature type="compositionally biased region" description="Basic and acidic residues" evidence="10">
    <location>
        <begin position="433"/>
        <end position="445"/>
    </location>
</feature>
<accession>A0A4U5V8S5</accession>
<dbReference type="InterPro" id="IPR013783">
    <property type="entry name" value="Ig-like_fold"/>
</dbReference>
<evidence type="ECO:0000256" key="8">
    <source>
        <dbReference type="ARBA" id="ARBA00047899"/>
    </source>
</evidence>
<evidence type="ECO:0000313" key="13">
    <source>
        <dbReference type="EMBL" id="TKS84353.1"/>
    </source>
</evidence>
<proteinExistence type="inferred from homology"/>